<proteinExistence type="predicted"/>
<name>A0A2S0WM78_9ACTN</name>
<dbReference type="EMBL" id="CP026952">
    <property type="protein sequence ID" value="AWB92459.1"/>
    <property type="molecule type" value="Genomic_DNA"/>
</dbReference>
<accession>A0A2S0WM78</accession>
<dbReference type="Proteomes" id="UP000244384">
    <property type="component" value="Chromosome"/>
</dbReference>
<evidence type="ECO:0000313" key="2">
    <source>
        <dbReference type="Proteomes" id="UP000244384"/>
    </source>
</evidence>
<evidence type="ECO:0000313" key="1">
    <source>
        <dbReference type="EMBL" id="AWB92459.1"/>
    </source>
</evidence>
<dbReference type="Pfam" id="PF06897">
    <property type="entry name" value="DUF1269"/>
    <property type="match status" value="1"/>
</dbReference>
<accession>A0A5F2EPC4</accession>
<reference evidence="2" key="1">
    <citation type="submission" date="2018-01" db="EMBL/GenBank/DDBJ databases">
        <authorList>
            <person name="Li J."/>
        </authorList>
    </citation>
    <scope>NUCLEOTIDE SEQUENCE [LARGE SCALE GENOMIC DNA]</scope>
    <source>
        <strain evidence="2">592</strain>
    </source>
</reference>
<organism evidence="1 2">
    <name type="scientific">Aeromicrobium chenweiae</name>
    <dbReference type="NCBI Taxonomy" id="2079793"/>
    <lineage>
        <taxon>Bacteria</taxon>
        <taxon>Bacillati</taxon>
        <taxon>Actinomycetota</taxon>
        <taxon>Actinomycetes</taxon>
        <taxon>Propionibacteriales</taxon>
        <taxon>Nocardioidaceae</taxon>
        <taxon>Aeromicrobium</taxon>
    </lineage>
</organism>
<dbReference type="AlphaFoldDB" id="A0A2S0WM78"/>
<gene>
    <name evidence="1" type="ORF">C3E78_09735</name>
</gene>
<dbReference type="InterPro" id="IPR009200">
    <property type="entry name" value="DUF1269_membrane"/>
</dbReference>
<dbReference type="RefSeq" id="WP_108578104.1">
    <property type="nucleotide sequence ID" value="NZ_CP026952.1"/>
</dbReference>
<dbReference type="KEGG" id="aez:C3E78_09735"/>
<keyword evidence="2" id="KW-1185">Reference proteome</keyword>
<sequence>MTDRHYSLLVAAYDDQSAAREDFKALKSVDDLDVVAAVVLSRNAEGTVEAREHGGKLIRYGTAAGAVAGVVVGLFAPSLLLSGVIGAGVGAGVGEIVKRHEEKQIGVDAQEWLPAGSSAVVAVVEDVYLDRVDEAFEKASKSIAKALNKGDYDAVVKAVNKGEHTIVEAIAS</sequence>
<protein>
    <submittedName>
        <fullName evidence="1">Uncharacterized protein</fullName>
    </submittedName>
</protein>
<dbReference type="OrthoDB" id="5083530at2"/>